<dbReference type="InterPro" id="IPR001633">
    <property type="entry name" value="EAL_dom"/>
</dbReference>
<sequence>MSVLFSETKERENRFITALKISVPFTCVLIVFGIILFRNGEFKFDDVILFLILLICYVYYVIYQIYFGFQKTLIDPVTHVFVREEIEKILSNDLAKNRQINIVLLRIKNIIDINDRYGYKNGDEILYEYCKELSNFMAEQGFKDLPIGRFINGYFVFGVESKATNLSHILRMFEHKISSQTIKNVEIKSEFTMLPSSYDRNLNNIVNALFYKINHLDDEEHGEKAIDVEKVLIDVFSADVMEAIDSENFSFKYQRVADKNGVKSHINLIPKLDLRSGEKITKSRILDILLLNHYDIKYDISMMRQISRIIYFKDIDAKIFIEIMPQTLRNNEFRNEILKLIDNNLIDPKKIVFEFNEKLIYSEIKRFDEILIKFRELGFSFALSQFGGSNASFEYLKFLEVDFIVYDIEFNKNLNDEKIKNIFIGINEACAKSGIKTVMRFVDKEEFQMQLYKMGIDYIQGFCVEKPNDISNLRRS</sequence>
<evidence type="ECO:0000313" key="3">
    <source>
        <dbReference type="EMBL" id="EEV16666.1"/>
    </source>
</evidence>
<dbReference type="PROSITE" id="PS50883">
    <property type="entry name" value="EAL"/>
    <property type="match status" value="1"/>
</dbReference>
<dbReference type="AlphaFoldDB" id="C8PKQ7"/>
<dbReference type="CDD" id="cd01948">
    <property type="entry name" value="EAL"/>
    <property type="match status" value="1"/>
</dbReference>
<dbReference type="EMBL" id="ACYG01000030">
    <property type="protein sequence ID" value="EEV16666.1"/>
    <property type="molecule type" value="Genomic_DNA"/>
</dbReference>
<dbReference type="InterPro" id="IPR000160">
    <property type="entry name" value="GGDEF_dom"/>
</dbReference>
<evidence type="ECO:0000256" key="1">
    <source>
        <dbReference type="SAM" id="Phobius"/>
    </source>
</evidence>
<dbReference type="PANTHER" id="PTHR33121">
    <property type="entry name" value="CYCLIC DI-GMP PHOSPHODIESTERASE PDEF"/>
    <property type="match status" value="1"/>
</dbReference>
<dbReference type="GO" id="GO:0071111">
    <property type="term" value="F:cyclic-guanylate-specific phosphodiesterase activity"/>
    <property type="evidence" value="ECO:0007669"/>
    <property type="project" value="InterPro"/>
</dbReference>
<protein>
    <submittedName>
        <fullName evidence="3">Cyclic diguanylate phosphodiesterase (EAL) domain protein</fullName>
    </submittedName>
</protein>
<dbReference type="InterPro" id="IPR043128">
    <property type="entry name" value="Rev_trsase/Diguanyl_cyclase"/>
</dbReference>
<dbReference type="SMART" id="SM00052">
    <property type="entry name" value="EAL"/>
    <property type="match status" value="1"/>
</dbReference>
<dbReference type="Gene3D" id="3.20.20.450">
    <property type="entry name" value="EAL domain"/>
    <property type="match status" value="1"/>
</dbReference>
<keyword evidence="1" id="KW-0812">Transmembrane</keyword>
<dbReference type="RefSeq" id="WP_005872950.1">
    <property type="nucleotide sequence ID" value="NZ_ACYG01000030.1"/>
</dbReference>
<dbReference type="Proteomes" id="UP000005709">
    <property type="component" value="Unassembled WGS sequence"/>
</dbReference>
<keyword evidence="4" id="KW-1185">Reference proteome</keyword>
<dbReference type="eggNOG" id="COG2200">
    <property type="taxonomic scope" value="Bacteria"/>
</dbReference>
<dbReference type="SUPFAM" id="SSF55073">
    <property type="entry name" value="Nucleotide cyclase"/>
    <property type="match status" value="1"/>
</dbReference>
<evidence type="ECO:0000259" key="2">
    <source>
        <dbReference type="PROSITE" id="PS50883"/>
    </source>
</evidence>
<dbReference type="Pfam" id="PF00990">
    <property type="entry name" value="GGDEF"/>
    <property type="match status" value="1"/>
</dbReference>
<feature type="transmembrane region" description="Helical" evidence="1">
    <location>
        <begin position="49"/>
        <end position="69"/>
    </location>
</feature>
<dbReference type="InterPro" id="IPR029787">
    <property type="entry name" value="Nucleotide_cyclase"/>
</dbReference>
<reference evidence="3 4" key="1">
    <citation type="submission" date="2009-07" db="EMBL/GenBank/DDBJ databases">
        <authorList>
            <person name="Madupu R."/>
            <person name="Sebastian Y."/>
            <person name="Durkin A.S."/>
            <person name="Torralba M."/>
            <person name="Methe B."/>
            <person name="Sutton G.G."/>
            <person name="Strausberg R.L."/>
            <person name="Nelson K.E."/>
        </authorList>
    </citation>
    <scope>NUCLEOTIDE SEQUENCE [LARGE SCALE GENOMIC DNA]</scope>
    <source>
        <strain evidence="3 4">RM3268</strain>
    </source>
</reference>
<dbReference type="InterPro" id="IPR035919">
    <property type="entry name" value="EAL_sf"/>
</dbReference>
<proteinExistence type="predicted"/>
<dbReference type="SUPFAM" id="SSF141868">
    <property type="entry name" value="EAL domain-like"/>
    <property type="match status" value="1"/>
</dbReference>
<name>C8PKQ7_9BACT</name>
<dbReference type="PANTHER" id="PTHR33121:SF71">
    <property type="entry name" value="OXYGEN SENSOR PROTEIN DOSP"/>
    <property type="match status" value="1"/>
</dbReference>
<feature type="transmembrane region" description="Helical" evidence="1">
    <location>
        <begin position="15"/>
        <end position="37"/>
    </location>
</feature>
<feature type="domain" description="EAL" evidence="2">
    <location>
        <begin position="233"/>
        <end position="476"/>
    </location>
</feature>
<dbReference type="Pfam" id="PF00563">
    <property type="entry name" value="EAL"/>
    <property type="match status" value="1"/>
</dbReference>
<dbReference type="STRING" id="824.CGRAC_0004"/>
<organism evidence="3 4">
    <name type="scientific">Campylobacter gracilis RM3268</name>
    <dbReference type="NCBI Taxonomy" id="553220"/>
    <lineage>
        <taxon>Bacteria</taxon>
        <taxon>Pseudomonadati</taxon>
        <taxon>Campylobacterota</taxon>
        <taxon>Epsilonproteobacteria</taxon>
        <taxon>Campylobacterales</taxon>
        <taxon>Campylobacteraceae</taxon>
        <taxon>Campylobacter</taxon>
    </lineage>
</organism>
<dbReference type="InterPro" id="IPR050706">
    <property type="entry name" value="Cyclic-di-GMP_PDE-like"/>
</dbReference>
<gene>
    <name evidence="3" type="ORF">CAMGR0001_0279</name>
</gene>
<dbReference type="Gene3D" id="3.30.70.270">
    <property type="match status" value="1"/>
</dbReference>
<dbReference type="eggNOG" id="COG2199">
    <property type="taxonomic scope" value="Bacteria"/>
</dbReference>
<evidence type="ECO:0000313" key="4">
    <source>
        <dbReference type="Proteomes" id="UP000005709"/>
    </source>
</evidence>
<keyword evidence="1" id="KW-0472">Membrane</keyword>
<dbReference type="OrthoDB" id="5360156at2"/>
<accession>C8PKQ7</accession>
<keyword evidence="1" id="KW-1133">Transmembrane helix</keyword>
<comment type="caution">
    <text evidence="3">The sequence shown here is derived from an EMBL/GenBank/DDBJ whole genome shotgun (WGS) entry which is preliminary data.</text>
</comment>